<dbReference type="InterPro" id="IPR015421">
    <property type="entry name" value="PyrdxlP-dep_Trfase_major"/>
</dbReference>
<evidence type="ECO:0000256" key="9">
    <source>
        <dbReference type="ARBA" id="ARBA00048531"/>
    </source>
</evidence>
<dbReference type="InterPro" id="IPR015422">
    <property type="entry name" value="PyrdxlP-dep_Trfase_small"/>
</dbReference>
<dbReference type="PROSITE" id="PS00105">
    <property type="entry name" value="AA_TRANSFER_CLASS_1"/>
    <property type="match status" value="1"/>
</dbReference>
<protein>
    <recommendedName>
        <fullName evidence="4">threonine-phosphate decarboxylase</fullName>
        <ecNumber evidence="4">4.1.1.81</ecNumber>
    </recommendedName>
    <alternativeName>
        <fullName evidence="8">L-threonine-O-3-phosphate decarboxylase</fullName>
    </alternativeName>
</protein>
<name>A0ABS1J6B3_9BACL</name>
<dbReference type="Gene3D" id="3.90.1150.10">
    <property type="entry name" value="Aspartate Aminotransferase, domain 1"/>
    <property type="match status" value="1"/>
</dbReference>
<dbReference type="EC" id="4.1.1.81" evidence="4"/>
<accession>A0ABS1J6B3</accession>
<comment type="pathway">
    <text evidence="3">Cofactor biosynthesis; adenosylcobalamin biosynthesis.</text>
</comment>
<evidence type="ECO:0000256" key="5">
    <source>
        <dbReference type="ARBA" id="ARBA00022573"/>
    </source>
</evidence>
<dbReference type="Gene3D" id="3.40.640.10">
    <property type="entry name" value="Type I PLP-dependent aspartate aminotransferase-like (Major domain)"/>
    <property type="match status" value="1"/>
</dbReference>
<proteinExistence type="predicted"/>
<evidence type="ECO:0000256" key="7">
    <source>
        <dbReference type="ARBA" id="ARBA00023239"/>
    </source>
</evidence>
<dbReference type="CDD" id="cd00609">
    <property type="entry name" value="AAT_like"/>
    <property type="match status" value="1"/>
</dbReference>
<dbReference type="RefSeq" id="WP_201631335.1">
    <property type="nucleotide sequence ID" value="NZ_JAEQNB010000001.1"/>
</dbReference>
<evidence type="ECO:0000256" key="3">
    <source>
        <dbReference type="ARBA" id="ARBA00004953"/>
    </source>
</evidence>
<dbReference type="PANTHER" id="PTHR42885">
    <property type="entry name" value="HISTIDINOL-PHOSPHATE AMINOTRANSFERASE-RELATED"/>
    <property type="match status" value="1"/>
</dbReference>
<dbReference type="InterPro" id="IPR004839">
    <property type="entry name" value="Aminotransferase_I/II_large"/>
</dbReference>
<evidence type="ECO:0000313" key="12">
    <source>
        <dbReference type="Proteomes" id="UP000602284"/>
    </source>
</evidence>
<gene>
    <name evidence="11" type="ORF">JJB07_04070</name>
</gene>
<dbReference type="SUPFAM" id="SSF53383">
    <property type="entry name" value="PLP-dependent transferases"/>
    <property type="match status" value="1"/>
</dbReference>
<sequence length="368" mass="41166">MTQSEPIETFGHGGDLWTAEKRLGVPREKLLDFSANINPLGPPPSVWQAIHDNLATITAYPDAKSRELKSALAARYHQSVKKISVGNGAAEILYGILRTLLPKTVGLVYPCFSEYAESAAVVGAKLHGVYAREEDDFVPSRTELLAACEEVDVFIVGHPNNPNGRLVPMEWLREMAVRLRERERFLLVDEAFLDFVPEAPTLLQELEEFPNVILLRSMTKFFSIPGLRLGFAFASPELTERIERELPPWRVNALAQGVGIAGVQDHDFEARTVEWLREERPFLRNELEALPGVKTYGGLVNFVLFRCETPDLQEKVGRLGVLIRNCAGYPGLGSGYYRVAVRSREENLRLLTALQQAMLEEVPTCPTP</sequence>
<dbReference type="NCBIfam" id="TIGR01140">
    <property type="entry name" value="L_thr_O3P_dcar"/>
    <property type="match status" value="1"/>
</dbReference>
<comment type="catalytic activity">
    <reaction evidence="9">
        <text>O-phospho-L-threonine + H(+) = (R)-1-aminopropan-2-yl phosphate + CO2</text>
        <dbReference type="Rhea" id="RHEA:11492"/>
        <dbReference type="ChEBI" id="CHEBI:15378"/>
        <dbReference type="ChEBI" id="CHEBI:16526"/>
        <dbReference type="ChEBI" id="CHEBI:58563"/>
        <dbReference type="ChEBI" id="CHEBI:58675"/>
        <dbReference type="EC" id="4.1.1.81"/>
    </reaction>
</comment>
<dbReference type="GO" id="GO:0048472">
    <property type="term" value="F:threonine-phosphate decarboxylase activity"/>
    <property type="evidence" value="ECO:0007669"/>
    <property type="project" value="UniProtKB-EC"/>
</dbReference>
<keyword evidence="6" id="KW-0663">Pyridoxal phosphate</keyword>
<dbReference type="InterPro" id="IPR004838">
    <property type="entry name" value="NHTrfase_class1_PyrdxlP-BS"/>
</dbReference>
<dbReference type="InterPro" id="IPR015424">
    <property type="entry name" value="PyrdxlP-dep_Trfase"/>
</dbReference>
<evidence type="ECO:0000256" key="2">
    <source>
        <dbReference type="ARBA" id="ARBA00003444"/>
    </source>
</evidence>
<comment type="caution">
    <text evidence="11">The sequence shown here is derived from an EMBL/GenBank/DDBJ whole genome shotgun (WGS) entry which is preliminary data.</text>
</comment>
<dbReference type="PANTHER" id="PTHR42885:SF1">
    <property type="entry name" value="THREONINE-PHOSPHATE DECARBOXYLASE"/>
    <property type="match status" value="1"/>
</dbReference>
<feature type="domain" description="Aminotransferase class I/classII large" evidence="10">
    <location>
        <begin position="29"/>
        <end position="354"/>
    </location>
</feature>
<dbReference type="InterPro" id="IPR005860">
    <property type="entry name" value="CobD"/>
</dbReference>
<comment type="function">
    <text evidence="2">Decarboxylates L-threonine-O-3-phosphate to yield (R)-1-amino-2-propanol O-2-phosphate, the precursor for the linkage between the nucleotide loop and the corrin ring in cobalamin.</text>
</comment>
<dbReference type="Proteomes" id="UP000602284">
    <property type="component" value="Unassembled WGS sequence"/>
</dbReference>
<dbReference type="EMBL" id="JAEQNB010000001">
    <property type="protein sequence ID" value="MBL0385818.1"/>
    <property type="molecule type" value="Genomic_DNA"/>
</dbReference>
<evidence type="ECO:0000256" key="6">
    <source>
        <dbReference type="ARBA" id="ARBA00022898"/>
    </source>
</evidence>
<comment type="cofactor">
    <cofactor evidence="1">
        <name>pyridoxal 5'-phosphate</name>
        <dbReference type="ChEBI" id="CHEBI:597326"/>
    </cofactor>
</comment>
<keyword evidence="5" id="KW-0169">Cobalamin biosynthesis</keyword>
<evidence type="ECO:0000313" key="11">
    <source>
        <dbReference type="EMBL" id="MBL0385818.1"/>
    </source>
</evidence>
<evidence type="ECO:0000256" key="4">
    <source>
        <dbReference type="ARBA" id="ARBA00012285"/>
    </source>
</evidence>
<evidence type="ECO:0000256" key="8">
    <source>
        <dbReference type="ARBA" id="ARBA00029996"/>
    </source>
</evidence>
<organism evidence="11 12">
    <name type="scientific">Tumebacillus amylolyticus</name>
    <dbReference type="NCBI Taxonomy" id="2801339"/>
    <lineage>
        <taxon>Bacteria</taxon>
        <taxon>Bacillati</taxon>
        <taxon>Bacillota</taxon>
        <taxon>Bacilli</taxon>
        <taxon>Bacillales</taxon>
        <taxon>Alicyclobacillaceae</taxon>
        <taxon>Tumebacillus</taxon>
    </lineage>
</organism>
<evidence type="ECO:0000256" key="1">
    <source>
        <dbReference type="ARBA" id="ARBA00001933"/>
    </source>
</evidence>
<keyword evidence="12" id="KW-1185">Reference proteome</keyword>
<reference evidence="11 12" key="1">
    <citation type="submission" date="2021-01" db="EMBL/GenBank/DDBJ databases">
        <title>Tumebacillus sp. strain ITR2 16S ribosomal RNA gene Genome sequencing and assembly.</title>
        <authorList>
            <person name="Kang M."/>
        </authorList>
    </citation>
    <scope>NUCLEOTIDE SEQUENCE [LARGE SCALE GENOMIC DNA]</scope>
    <source>
        <strain evidence="11 12">ITR2</strain>
    </source>
</reference>
<dbReference type="Pfam" id="PF00155">
    <property type="entry name" value="Aminotran_1_2"/>
    <property type="match status" value="1"/>
</dbReference>
<evidence type="ECO:0000259" key="10">
    <source>
        <dbReference type="Pfam" id="PF00155"/>
    </source>
</evidence>
<keyword evidence="7 11" id="KW-0456">Lyase</keyword>